<dbReference type="EMBL" id="CP071839">
    <property type="protein sequence ID" value="QTD96948.1"/>
    <property type="molecule type" value="Genomic_DNA"/>
</dbReference>
<sequence length="134" mass="14893">MAAVRGLRHNPTALPVHTAPAGPATMSPMTELLHELYEVERLQILAGDPEGAHLRREYLLRRAAVLDRLAETPERVDWVIDYVIHAALAARDLLEHDATHSSTHGAIPADAACWGNDPRGYARQEHRAWIIDTL</sequence>
<organism evidence="2 3">
    <name type="scientific">Streptomyces cyanogenus</name>
    <dbReference type="NCBI Taxonomy" id="80860"/>
    <lineage>
        <taxon>Bacteria</taxon>
        <taxon>Bacillati</taxon>
        <taxon>Actinomycetota</taxon>
        <taxon>Actinomycetes</taxon>
        <taxon>Kitasatosporales</taxon>
        <taxon>Streptomycetaceae</taxon>
        <taxon>Streptomyces</taxon>
    </lineage>
</organism>
<feature type="region of interest" description="Disordered" evidence="1">
    <location>
        <begin position="1"/>
        <end position="22"/>
    </location>
</feature>
<evidence type="ECO:0000313" key="2">
    <source>
        <dbReference type="EMBL" id="QTD96948.1"/>
    </source>
</evidence>
<dbReference type="Proteomes" id="UP000663908">
    <property type="component" value="Chromosome"/>
</dbReference>
<reference evidence="2 3" key="1">
    <citation type="submission" date="2021-03" db="EMBL/GenBank/DDBJ databases">
        <title>Complete genome sequence of Streptomyces cyanogenus S136, producer of anticancer angucycline landomycin A.</title>
        <authorList>
            <person name="Hrab P."/>
            <person name="Ruckert C."/>
            <person name="Busche T."/>
            <person name="Ostash I."/>
            <person name="Kalinowski J."/>
            <person name="Fedorenko V."/>
            <person name="Yushchuk O."/>
            <person name="Ostash B."/>
        </authorList>
    </citation>
    <scope>NUCLEOTIDE SEQUENCE [LARGE SCALE GENOMIC DNA]</scope>
    <source>
        <strain evidence="2 3">S136</strain>
    </source>
</reference>
<evidence type="ECO:0000313" key="3">
    <source>
        <dbReference type="Proteomes" id="UP000663908"/>
    </source>
</evidence>
<accession>A0ABX7TMX4</accession>
<gene>
    <name evidence="2" type="ORF">S1361_06265</name>
</gene>
<keyword evidence="3" id="KW-1185">Reference proteome</keyword>
<proteinExistence type="predicted"/>
<evidence type="ECO:0000256" key="1">
    <source>
        <dbReference type="SAM" id="MobiDB-lite"/>
    </source>
</evidence>
<name>A0ABX7TMX4_STRCY</name>
<protein>
    <submittedName>
        <fullName evidence="2">Uncharacterized protein</fullName>
    </submittedName>
</protein>